<name>A0A0F4KPG9_9LACO</name>
<feature type="compositionally biased region" description="Polar residues" evidence="1">
    <location>
        <begin position="106"/>
        <end position="137"/>
    </location>
</feature>
<dbReference type="HOGENOM" id="CLU_109308_0_0_9"/>
<reference evidence="4 5" key="1">
    <citation type="submission" date="2014-12" db="EMBL/GenBank/DDBJ databases">
        <title>Comparative genomics of the lactic acid bacteria isolated from the honey bee gut.</title>
        <authorList>
            <person name="Ellegaard K.M."/>
            <person name="Tamarit D."/>
            <person name="Javelind E."/>
            <person name="Olofsson T."/>
            <person name="Andersson S.G."/>
            <person name="Vasquez A."/>
        </authorList>
    </citation>
    <scope>NUCLEOTIDE SEQUENCE [LARGE SCALE GENOMIC DNA]</scope>
    <source>
        <strain evidence="4 5">Hon2</strain>
    </source>
</reference>
<sequence>MSDKDPKLWESTFGDDSDSDEPEQLSRVRQKKNRHGNKLLVWSLFIILLIVMFLPIIGQKLTSNHNKSAIDSVNQETVSTKPKKTVTKHKTKSKKKQKAKKVVSKMDQSQKTEQAASQPADQENNNDSTAANQPQANSNAEAAQPSQPAANNNEANNAAQNAAAASSQYYTVQPHDNAYRIALNHGLTTAQLYQLNGLSAGTVLRPGMQLRVK</sequence>
<feature type="domain" description="LysM" evidence="3">
    <location>
        <begin position="168"/>
        <end position="212"/>
    </location>
</feature>
<feature type="region of interest" description="Disordered" evidence="1">
    <location>
        <begin position="71"/>
        <end position="161"/>
    </location>
</feature>
<organism evidence="4 5">
    <name type="scientific">Bombilactobacillus mellis</name>
    <dbReference type="NCBI Taxonomy" id="1218508"/>
    <lineage>
        <taxon>Bacteria</taxon>
        <taxon>Bacillati</taxon>
        <taxon>Bacillota</taxon>
        <taxon>Bacilli</taxon>
        <taxon>Lactobacillales</taxon>
        <taxon>Lactobacillaceae</taxon>
        <taxon>Bombilactobacillus</taxon>
    </lineage>
</organism>
<evidence type="ECO:0000259" key="3">
    <source>
        <dbReference type="PROSITE" id="PS51782"/>
    </source>
</evidence>
<keyword evidence="2" id="KW-0472">Membrane</keyword>
<keyword evidence="5" id="KW-1185">Reference proteome</keyword>
<dbReference type="InterPro" id="IPR036779">
    <property type="entry name" value="LysM_dom_sf"/>
</dbReference>
<evidence type="ECO:0000313" key="4">
    <source>
        <dbReference type="EMBL" id="KJY48557.1"/>
    </source>
</evidence>
<dbReference type="Gene3D" id="3.10.350.10">
    <property type="entry name" value="LysM domain"/>
    <property type="match status" value="1"/>
</dbReference>
<dbReference type="EMBL" id="JXBZ01000008">
    <property type="protein sequence ID" value="KJY48557.1"/>
    <property type="molecule type" value="Genomic_DNA"/>
</dbReference>
<proteinExistence type="predicted"/>
<feature type="compositionally biased region" description="Basic residues" evidence="1">
    <location>
        <begin position="81"/>
        <end position="103"/>
    </location>
</feature>
<feature type="transmembrane region" description="Helical" evidence="2">
    <location>
        <begin position="39"/>
        <end position="58"/>
    </location>
</feature>
<dbReference type="Pfam" id="PF01476">
    <property type="entry name" value="LysM"/>
    <property type="match status" value="1"/>
</dbReference>
<dbReference type="AlphaFoldDB" id="A0A0F4KPG9"/>
<evidence type="ECO:0000256" key="2">
    <source>
        <dbReference type="SAM" id="Phobius"/>
    </source>
</evidence>
<feature type="region of interest" description="Disordered" evidence="1">
    <location>
        <begin position="1"/>
        <end position="33"/>
    </location>
</feature>
<dbReference type="OrthoDB" id="2152150at2"/>
<dbReference type="RefSeq" id="WP_045922822.1">
    <property type="nucleotide sequence ID" value="NZ_JBHTHW010000008.1"/>
</dbReference>
<dbReference type="Proteomes" id="UP000033695">
    <property type="component" value="Unassembled WGS sequence"/>
</dbReference>
<dbReference type="SUPFAM" id="SSF54106">
    <property type="entry name" value="LysM domain"/>
    <property type="match status" value="1"/>
</dbReference>
<dbReference type="InterPro" id="IPR018392">
    <property type="entry name" value="LysM"/>
</dbReference>
<dbReference type="SMART" id="SM00257">
    <property type="entry name" value="LysM"/>
    <property type="match status" value="1"/>
</dbReference>
<dbReference type="PROSITE" id="PS51782">
    <property type="entry name" value="LYSM"/>
    <property type="match status" value="1"/>
</dbReference>
<protein>
    <recommendedName>
        <fullName evidence="3">LysM domain-containing protein</fullName>
    </recommendedName>
</protein>
<feature type="compositionally biased region" description="Acidic residues" evidence="1">
    <location>
        <begin position="13"/>
        <end position="23"/>
    </location>
</feature>
<dbReference type="STRING" id="1218508.JG29_09580"/>
<evidence type="ECO:0000256" key="1">
    <source>
        <dbReference type="SAM" id="MobiDB-lite"/>
    </source>
</evidence>
<dbReference type="PATRIC" id="fig|1218508.4.peg.943"/>
<evidence type="ECO:0000313" key="5">
    <source>
        <dbReference type="Proteomes" id="UP000033695"/>
    </source>
</evidence>
<accession>A0A0F4KPG9</accession>
<feature type="compositionally biased region" description="Low complexity" evidence="1">
    <location>
        <begin position="138"/>
        <end position="161"/>
    </location>
</feature>
<keyword evidence="2" id="KW-0812">Transmembrane</keyword>
<gene>
    <name evidence="4" type="ORF">JG29_09580</name>
</gene>
<keyword evidence="2" id="KW-1133">Transmembrane helix</keyword>
<comment type="caution">
    <text evidence="4">The sequence shown here is derived from an EMBL/GenBank/DDBJ whole genome shotgun (WGS) entry which is preliminary data.</text>
</comment>
<dbReference type="CDD" id="cd00118">
    <property type="entry name" value="LysM"/>
    <property type="match status" value="1"/>
</dbReference>